<dbReference type="RefSeq" id="WP_121848434.1">
    <property type="nucleotide sequence ID" value="NZ_CP032050.1"/>
</dbReference>
<dbReference type="PANTHER" id="PTHR39201:SF1">
    <property type="entry name" value="FLAVODOXIN-LIKE DOMAIN-CONTAINING PROTEIN"/>
    <property type="match status" value="1"/>
</dbReference>
<name>A0A3G2L590_9FLAO</name>
<dbReference type="SUPFAM" id="SSF52218">
    <property type="entry name" value="Flavoproteins"/>
    <property type="match status" value="1"/>
</dbReference>
<dbReference type="KEGG" id="emar:D1013_08565"/>
<dbReference type="Pfam" id="PF12682">
    <property type="entry name" value="Flavodoxin_4"/>
    <property type="match status" value="1"/>
</dbReference>
<dbReference type="EMBL" id="CP032050">
    <property type="protein sequence ID" value="AYN67413.1"/>
    <property type="molecule type" value="Genomic_DNA"/>
</dbReference>
<reference evidence="2 3" key="1">
    <citation type="submission" date="2018-08" db="EMBL/GenBank/DDBJ databases">
        <title>The reduced genetic potential of extracellular carbohydrate catabolism in Euzebyella marina RN62, a Flavobacteriia bacterium isolated from the hadal water.</title>
        <authorList>
            <person name="Xue C."/>
        </authorList>
    </citation>
    <scope>NUCLEOTIDE SEQUENCE [LARGE SCALE GENOMIC DNA]</scope>
    <source>
        <strain evidence="2 3">RN62</strain>
    </source>
</reference>
<accession>A0A3G2L590</accession>
<dbReference type="InterPro" id="IPR029039">
    <property type="entry name" value="Flavoprotein-like_sf"/>
</dbReference>
<dbReference type="Gene3D" id="3.40.50.360">
    <property type="match status" value="1"/>
</dbReference>
<keyword evidence="3" id="KW-1185">Reference proteome</keyword>
<dbReference type="InterPro" id="IPR008254">
    <property type="entry name" value="Flavodoxin/NO_synth"/>
</dbReference>
<dbReference type="GO" id="GO:0010181">
    <property type="term" value="F:FMN binding"/>
    <property type="evidence" value="ECO:0007669"/>
    <property type="project" value="InterPro"/>
</dbReference>
<evidence type="ECO:0000313" key="3">
    <source>
        <dbReference type="Proteomes" id="UP000276309"/>
    </source>
</evidence>
<proteinExistence type="predicted"/>
<dbReference type="AlphaFoldDB" id="A0A3G2L590"/>
<dbReference type="PANTHER" id="PTHR39201">
    <property type="entry name" value="EXPORTED PROTEIN-RELATED"/>
    <property type="match status" value="1"/>
</dbReference>
<gene>
    <name evidence="2" type="ORF">D1013_08565</name>
</gene>
<dbReference type="Proteomes" id="UP000276309">
    <property type="component" value="Chromosome"/>
</dbReference>
<dbReference type="PROSITE" id="PS50902">
    <property type="entry name" value="FLAVODOXIN_LIKE"/>
    <property type="match status" value="1"/>
</dbReference>
<feature type="domain" description="Flavodoxin-like" evidence="1">
    <location>
        <begin position="35"/>
        <end position="200"/>
    </location>
</feature>
<organism evidence="2 3">
    <name type="scientific">Euzebyella marina</name>
    <dbReference type="NCBI Taxonomy" id="1761453"/>
    <lineage>
        <taxon>Bacteria</taxon>
        <taxon>Pseudomonadati</taxon>
        <taxon>Bacteroidota</taxon>
        <taxon>Flavobacteriia</taxon>
        <taxon>Flavobacteriales</taxon>
        <taxon>Flavobacteriaceae</taxon>
        <taxon>Euzebyella</taxon>
    </lineage>
</organism>
<sequence length="201" mass="22700">MKIQYILFLFLSFCLSLETIGHSPISTTPATSEKNLILYLSRTQNTKTVAQMIQEEVGGDLVALELETPYPENYQEIVSQVAKENETGFLPPLKTKVNLEQYETIFLGFPTWGMKLPPPMKSFLKSNDLEGKTVLPFNTNAGYGVGSSFEQVRQLCENCNVKEGYTTKGGIERDGILLAIKDERKHLVQNEVRDWLKQNGF</sequence>
<protein>
    <submittedName>
        <fullName evidence="2">Flavodoxin</fullName>
    </submittedName>
</protein>
<evidence type="ECO:0000313" key="2">
    <source>
        <dbReference type="EMBL" id="AYN67413.1"/>
    </source>
</evidence>
<evidence type="ECO:0000259" key="1">
    <source>
        <dbReference type="PROSITE" id="PS50902"/>
    </source>
</evidence>
<dbReference type="OrthoDB" id="9806505at2"/>